<dbReference type="EMBL" id="LAZR01017682">
    <property type="protein sequence ID" value="KKL99417.1"/>
    <property type="molecule type" value="Genomic_DNA"/>
</dbReference>
<dbReference type="SUPFAM" id="SSF53697">
    <property type="entry name" value="SIS domain"/>
    <property type="match status" value="1"/>
</dbReference>
<dbReference type="InterPro" id="IPR001347">
    <property type="entry name" value="SIS_dom"/>
</dbReference>
<feature type="domain" description="CBS" evidence="1">
    <location>
        <begin position="189"/>
        <end position="250"/>
    </location>
</feature>
<gene>
    <name evidence="2" type="ORF">LCGC14_1814590</name>
</gene>
<dbReference type="Gene3D" id="3.10.580.10">
    <property type="entry name" value="CBS-domain"/>
    <property type="match status" value="1"/>
</dbReference>
<dbReference type="GO" id="GO:0097367">
    <property type="term" value="F:carbohydrate derivative binding"/>
    <property type="evidence" value="ECO:0007669"/>
    <property type="project" value="InterPro"/>
</dbReference>
<dbReference type="InterPro" id="IPR046342">
    <property type="entry name" value="CBS_dom_sf"/>
</dbReference>
<organism evidence="2">
    <name type="scientific">marine sediment metagenome</name>
    <dbReference type="NCBI Taxonomy" id="412755"/>
    <lineage>
        <taxon>unclassified sequences</taxon>
        <taxon>metagenomes</taxon>
        <taxon>ecological metagenomes</taxon>
    </lineage>
</organism>
<evidence type="ECO:0000313" key="2">
    <source>
        <dbReference type="EMBL" id="KKL99417.1"/>
    </source>
</evidence>
<proteinExistence type="predicted"/>
<dbReference type="InterPro" id="IPR000644">
    <property type="entry name" value="CBS_dom"/>
</dbReference>
<reference evidence="2" key="1">
    <citation type="journal article" date="2015" name="Nature">
        <title>Complex archaea that bridge the gap between prokaryotes and eukaryotes.</title>
        <authorList>
            <person name="Spang A."/>
            <person name="Saw J.H."/>
            <person name="Jorgensen S.L."/>
            <person name="Zaremba-Niedzwiedzka K."/>
            <person name="Martijn J."/>
            <person name="Lind A.E."/>
            <person name="van Eijk R."/>
            <person name="Schleper C."/>
            <person name="Guy L."/>
            <person name="Ettema T.J."/>
        </authorList>
    </citation>
    <scope>NUCLEOTIDE SEQUENCE</scope>
</reference>
<dbReference type="SUPFAM" id="SSF54631">
    <property type="entry name" value="CBS-domain pair"/>
    <property type="match status" value="1"/>
</dbReference>
<dbReference type="InterPro" id="IPR050986">
    <property type="entry name" value="GutQ/KpsF_isomerases"/>
</dbReference>
<dbReference type="Pfam" id="PF01380">
    <property type="entry name" value="SIS"/>
    <property type="match status" value="1"/>
</dbReference>
<feature type="domain" description="CBS" evidence="1">
    <location>
        <begin position="270"/>
        <end position="321"/>
    </location>
</feature>
<dbReference type="SMART" id="SM00116">
    <property type="entry name" value="CBS"/>
    <property type="match status" value="2"/>
</dbReference>
<dbReference type="PANTHER" id="PTHR42745:SF1">
    <property type="entry name" value="ARABINOSE 5-PHOSPHATE ISOMERASE KDSD"/>
    <property type="match status" value="1"/>
</dbReference>
<dbReference type="InterPro" id="IPR046348">
    <property type="entry name" value="SIS_dom_sf"/>
</dbReference>
<dbReference type="PANTHER" id="PTHR42745">
    <property type="match status" value="1"/>
</dbReference>
<dbReference type="Pfam" id="PF00571">
    <property type="entry name" value="CBS"/>
    <property type="match status" value="2"/>
</dbReference>
<evidence type="ECO:0000259" key="1">
    <source>
        <dbReference type="PROSITE" id="PS51371"/>
    </source>
</evidence>
<sequence>MTTEEERQLELLQNLADSAQQIVPFLRMRMRQARIWTPEIEETFKRYAFAHKAAHTPDEEKSAWEQMGDLNWLDYVTRNIHLVRRSGESEELRGLLDYAKEWAVPVLAITSGEGSMLARAAQVILSHGGEEACPFNLTPTSSVTAAGALGDALAMALQSYLGFSAKNFQDLHGNGTLGRRLTLKVKDVMVTWPHYIGIVRPDDSILEGMMTLARKRGTLVVIDSGETEKFLGVVTAGDVARFLDTEFRPVSSHPAAGRKEWLDLPLSTIMTRDPHVIAPGVLVVTAIELMRMEGVMALPVLDDGCVMGMIHLHDALRARVQ</sequence>
<dbReference type="PROSITE" id="PS51371">
    <property type="entry name" value="CBS"/>
    <property type="match status" value="2"/>
</dbReference>
<protein>
    <recommendedName>
        <fullName evidence="1">CBS domain-containing protein</fullName>
    </recommendedName>
</protein>
<name>A0A0F9JKC5_9ZZZZ</name>
<dbReference type="GO" id="GO:1901135">
    <property type="term" value="P:carbohydrate derivative metabolic process"/>
    <property type="evidence" value="ECO:0007669"/>
    <property type="project" value="InterPro"/>
</dbReference>
<dbReference type="AlphaFoldDB" id="A0A0F9JKC5"/>
<dbReference type="Gene3D" id="3.40.50.10490">
    <property type="entry name" value="Glucose-6-phosphate isomerase like protein, domain 1"/>
    <property type="match status" value="1"/>
</dbReference>
<comment type="caution">
    <text evidence="2">The sequence shown here is derived from an EMBL/GenBank/DDBJ whole genome shotgun (WGS) entry which is preliminary data.</text>
</comment>
<accession>A0A0F9JKC5</accession>